<proteinExistence type="predicted"/>
<evidence type="ECO:0000256" key="1">
    <source>
        <dbReference type="SAM" id="MobiDB-lite"/>
    </source>
</evidence>
<evidence type="ECO:0000313" key="3">
    <source>
        <dbReference type="Proteomes" id="UP000799444"/>
    </source>
</evidence>
<keyword evidence="3" id="KW-1185">Reference proteome</keyword>
<evidence type="ECO:0000313" key="2">
    <source>
        <dbReference type="EMBL" id="KAF2728633.1"/>
    </source>
</evidence>
<reference evidence="2" key="1">
    <citation type="journal article" date="2020" name="Stud. Mycol.">
        <title>101 Dothideomycetes genomes: a test case for predicting lifestyles and emergence of pathogens.</title>
        <authorList>
            <person name="Haridas S."/>
            <person name="Albert R."/>
            <person name="Binder M."/>
            <person name="Bloem J."/>
            <person name="Labutti K."/>
            <person name="Salamov A."/>
            <person name="Andreopoulos B."/>
            <person name="Baker S."/>
            <person name="Barry K."/>
            <person name="Bills G."/>
            <person name="Bluhm B."/>
            <person name="Cannon C."/>
            <person name="Castanera R."/>
            <person name="Culley D."/>
            <person name="Daum C."/>
            <person name="Ezra D."/>
            <person name="Gonzalez J."/>
            <person name="Henrissat B."/>
            <person name="Kuo A."/>
            <person name="Liang C."/>
            <person name="Lipzen A."/>
            <person name="Lutzoni F."/>
            <person name="Magnuson J."/>
            <person name="Mondo S."/>
            <person name="Nolan M."/>
            <person name="Ohm R."/>
            <person name="Pangilinan J."/>
            <person name="Park H.-J."/>
            <person name="Ramirez L."/>
            <person name="Alfaro M."/>
            <person name="Sun H."/>
            <person name="Tritt A."/>
            <person name="Yoshinaga Y."/>
            <person name="Zwiers L.-H."/>
            <person name="Turgeon B."/>
            <person name="Goodwin S."/>
            <person name="Spatafora J."/>
            <person name="Crous P."/>
            <person name="Grigoriev I."/>
        </authorList>
    </citation>
    <scope>NUCLEOTIDE SEQUENCE</scope>
    <source>
        <strain evidence="2">CBS 125425</strain>
    </source>
</reference>
<gene>
    <name evidence="2" type="ORF">EJ04DRAFT_91319</name>
</gene>
<dbReference type="Proteomes" id="UP000799444">
    <property type="component" value="Unassembled WGS sequence"/>
</dbReference>
<name>A0A9P4QNJ3_9PLEO</name>
<sequence length="90" mass="9938">MWGTHLHDRTHGIISDGAGRIITLKQCIIAKSQQNTRHRPPIRVVDSKPSTTSSHKPIPAMTFPTEHIHQRTHAPPTSPPPSPSSPCLEK</sequence>
<dbReference type="AlphaFoldDB" id="A0A9P4QNJ3"/>
<feature type="region of interest" description="Disordered" evidence="1">
    <location>
        <begin position="32"/>
        <end position="90"/>
    </location>
</feature>
<protein>
    <submittedName>
        <fullName evidence="2">Uncharacterized protein</fullName>
    </submittedName>
</protein>
<comment type="caution">
    <text evidence="2">The sequence shown here is derived from an EMBL/GenBank/DDBJ whole genome shotgun (WGS) entry which is preliminary data.</text>
</comment>
<dbReference type="EMBL" id="ML996272">
    <property type="protein sequence ID" value="KAF2728633.1"/>
    <property type="molecule type" value="Genomic_DNA"/>
</dbReference>
<organism evidence="2 3">
    <name type="scientific">Polyplosphaeria fusca</name>
    <dbReference type="NCBI Taxonomy" id="682080"/>
    <lineage>
        <taxon>Eukaryota</taxon>
        <taxon>Fungi</taxon>
        <taxon>Dikarya</taxon>
        <taxon>Ascomycota</taxon>
        <taxon>Pezizomycotina</taxon>
        <taxon>Dothideomycetes</taxon>
        <taxon>Pleosporomycetidae</taxon>
        <taxon>Pleosporales</taxon>
        <taxon>Tetraplosphaeriaceae</taxon>
        <taxon>Polyplosphaeria</taxon>
    </lineage>
</organism>
<accession>A0A9P4QNJ3</accession>